<proteinExistence type="inferred from homology"/>
<dbReference type="GO" id="GO:0009307">
    <property type="term" value="P:DNA restriction-modification system"/>
    <property type="evidence" value="ECO:0007669"/>
    <property type="project" value="UniProtKB-KW"/>
</dbReference>
<accession>A0A164KS38</accession>
<dbReference type="Proteomes" id="UP000076512">
    <property type="component" value="Unassembled WGS sequence"/>
</dbReference>
<dbReference type="AlphaFoldDB" id="A0A164KS38"/>
<dbReference type="PANTHER" id="PTHR30408">
    <property type="entry name" value="TYPE-1 RESTRICTION ENZYME ECOKI SPECIFICITY PROTEIN"/>
    <property type="match status" value="1"/>
</dbReference>
<protein>
    <recommendedName>
        <fullName evidence="5">Type I restriction modification DNA specificity domain-containing protein</fullName>
    </recommendedName>
</protein>
<dbReference type="Gene3D" id="3.90.220.20">
    <property type="entry name" value="DNA methylase specificity domains"/>
    <property type="match status" value="1"/>
</dbReference>
<evidence type="ECO:0000259" key="5">
    <source>
        <dbReference type="Pfam" id="PF01420"/>
    </source>
</evidence>
<dbReference type="GO" id="GO:0003677">
    <property type="term" value="F:DNA binding"/>
    <property type="evidence" value="ECO:0007669"/>
    <property type="project" value="UniProtKB-KW"/>
</dbReference>
<keyword evidence="3" id="KW-0238">DNA-binding</keyword>
<feature type="domain" description="Type I restriction modification DNA specificity" evidence="5">
    <location>
        <begin position="3"/>
        <end position="118"/>
    </location>
</feature>
<keyword evidence="4" id="KW-0175">Coiled coil</keyword>
<keyword evidence="2" id="KW-0680">Restriction system</keyword>
<keyword evidence="7" id="KW-1185">Reference proteome</keyword>
<feature type="coiled-coil region" evidence="4">
    <location>
        <begin position="104"/>
        <end position="131"/>
    </location>
</feature>
<dbReference type="EMBL" id="LWGR01000012">
    <property type="protein sequence ID" value="KZM71672.1"/>
    <property type="molecule type" value="Genomic_DNA"/>
</dbReference>
<evidence type="ECO:0000256" key="1">
    <source>
        <dbReference type="ARBA" id="ARBA00010923"/>
    </source>
</evidence>
<dbReference type="STRING" id="455432.AWN90_02840"/>
<name>A0A164KS38_9NOCA</name>
<dbReference type="PANTHER" id="PTHR30408:SF12">
    <property type="entry name" value="TYPE I RESTRICTION ENZYME MJAVIII SPECIFICITY SUBUNIT"/>
    <property type="match status" value="1"/>
</dbReference>
<evidence type="ECO:0000256" key="4">
    <source>
        <dbReference type="SAM" id="Coils"/>
    </source>
</evidence>
<organism evidence="6 7">
    <name type="scientific">Nocardia terpenica</name>
    <dbReference type="NCBI Taxonomy" id="455432"/>
    <lineage>
        <taxon>Bacteria</taxon>
        <taxon>Bacillati</taxon>
        <taxon>Actinomycetota</taxon>
        <taxon>Actinomycetes</taxon>
        <taxon>Mycobacteriales</taxon>
        <taxon>Nocardiaceae</taxon>
        <taxon>Nocardia</taxon>
    </lineage>
</organism>
<dbReference type="SUPFAM" id="SSF116734">
    <property type="entry name" value="DNA methylase specificity domain"/>
    <property type="match status" value="1"/>
</dbReference>
<dbReference type="InterPro" id="IPR000055">
    <property type="entry name" value="Restrct_endonuc_typeI_TRD"/>
</dbReference>
<comment type="caution">
    <text evidence="6">The sequence shown here is derived from an EMBL/GenBank/DDBJ whole genome shotgun (WGS) entry which is preliminary data.</text>
</comment>
<comment type="similarity">
    <text evidence="1">Belongs to the type-I restriction system S methylase family.</text>
</comment>
<evidence type="ECO:0000256" key="3">
    <source>
        <dbReference type="ARBA" id="ARBA00023125"/>
    </source>
</evidence>
<dbReference type="InterPro" id="IPR044946">
    <property type="entry name" value="Restrct_endonuc_typeI_TRD_sf"/>
</dbReference>
<reference evidence="6 7" key="1">
    <citation type="submission" date="2016-04" db="EMBL/GenBank/DDBJ databases">
        <authorList>
            <person name="Evans L.H."/>
            <person name="Alamgir A."/>
            <person name="Owens N."/>
            <person name="Weber N.D."/>
            <person name="Virtaneva K."/>
            <person name="Barbian K."/>
            <person name="Babar A."/>
            <person name="Rosenke K."/>
        </authorList>
    </citation>
    <scope>NUCLEOTIDE SEQUENCE [LARGE SCALE GENOMIC DNA]</scope>
    <source>
        <strain evidence="6 7">IFM 0406</strain>
    </source>
</reference>
<evidence type="ECO:0000313" key="7">
    <source>
        <dbReference type="Proteomes" id="UP000076512"/>
    </source>
</evidence>
<dbReference type="Pfam" id="PF01420">
    <property type="entry name" value="Methylase_S"/>
    <property type="match status" value="1"/>
</dbReference>
<evidence type="ECO:0000313" key="6">
    <source>
        <dbReference type="EMBL" id="KZM71672.1"/>
    </source>
</evidence>
<gene>
    <name evidence="6" type="ORF">AWN90_02840</name>
</gene>
<dbReference type="InterPro" id="IPR052021">
    <property type="entry name" value="Type-I_RS_S_subunit"/>
</dbReference>
<evidence type="ECO:0000256" key="2">
    <source>
        <dbReference type="ARBA" id="ARBA00022747"/>
    </source>
</evidence>
<sequence>MRKFQLRERDILCVRTGSLGPCAIADRSNEGMLFSTSLLRLRVLDPSSVDALYLLAFLSLPSTRTWIENKAAGTTIPSISSANLGKLLVPLPSLDEQRRIGAEMATADAGIAALQKQIRVAEAERTSAATALFAGMASSLEEDADETGNK</sequence>